<keyword evidence="4" id="KW-1185">Reference proteome</keyword>
<sequence length="241" mass="26718">MHVSRTTRLLTLLQVLRGKKRPVTAAVLAAELEVSERTLYRDIAELSALGAPIHGEAGIGYVLRSGLFLPPLMLNADETEAIVLGLRYVDQRGDEVLSQAAADALAKIAAVLDPASQEALRNPTLLPGPSGYGYPQNTVPLNVFRQAIRSQAKLQIDYSDAAQTSSQRLIWPLALGFLNEARVIVAWCELRGAYRTFRTDRIAAAAEHGERYPGRRSDWLREWRKLMEQQNESAPFTPDKN</sequence>
<dbReference type="InterPro" id="IPR036390">
    <property type="entry name" value="WH_DNA-bd_sf"/>
</dbReference>
<dbReference type="GO" id="GO:0003677">
    <property type="term" value="F:DNA binding"/>
    <property type="evidence" value="ECO:0007669"/>
    <property type="project" value="UniProtKB-KW"/>
</dbReference>
<reference evidence="4" key="1">
    <citation type="submission" date="2016-10" db="EMBL/GenBank/DDBJ databases">
        <authorList>
            <person name="Varghese N."/>
            <person name="Submissions S."/>
        </authorList>
    </citation>
    <scope>NUCLEOTIDE SEQUENCE [LARGE SCALE GENOMIC DNA]</scope>
    <source>
        <strain evidence="4">LMG 2223</strain>
    </source>
</reference>
<evidence type="ECO:0000313" key="3">
    <source>
        <dbReference type="EMBL" id="SDU93767.1"/>
    </source>
</evidence>
<accession>A0A1H2MKI1</accession>
<dbReference type="PROSITE" id="PS52050">
    <property type="entry name" value="WYL"/>
    <property type="match status" value="1"/>
</dbReference>
<gene>
    <name evidence="3" type="ORF">SAMN05216202_1913</name>
</gene>
<dbReference type="Pfam" id="PF08279">
    <property type="entry name" value="HTH_11"/>
    <property type="match status" value="1"/>
</dbReference>
<dbReference type="PANTHER" id="PTHR34580">
    <property type="match status" value="1"/>
</dbReference>
<dbReference type="SUPFAM" id="SSF46785">
    <property type="entry name" value="Winged helix' DNA-binding domain"/>
    <property type="match status" value="1"/>
</dbReference>
<dbReference type="STRING" id="46679.SAMN05216202_1913"/>
<dbReference type="Proteomes" id="UP000198600">
    <property type="component" value="Chromosome I"/>
</dbReference>
<evidence type="ECO:0000259" key="1">
    <source>
        <dbReference type="Pfam" id="PF08279"/>
    </source>
</evidence>
<dbReference type="EMBL" id="LT629802">
    <property type="protein sequence ID" value="SDU93767.1"/>
    <property type="molecule type" value="Genomic_DNA"/>
</dbReference>
<dbReference type="InterPro" id="IPR036388">
    <property type="entry name" value="WH-like_DNA-bd_sf"/>
</dbReference>
<dbReference type="AlphaFoldDB" id="A0A1H2MKI1"/>
<evidence type="ECO:0000313" key="4">
    <source>
        <dbReference type="Proteomes" id="UP000198600"/>
    </source>
</evidence>
<protein>
    <submittedName>
        <fullName evidence="3">Predicted DNA-binding transcriptional regulator YafY, contains an HTH and WYL domains</fullName>
    </submittedName>
</protein>
<dbReference type="InterPro" id="IPR051534">
    <property type="entry name" value="CBASS_pafABC_assoc_protein"/>
</dbReference>
<evidence type="ECO:0000259" key="2">
    <source>
        <dbReference type="Pfam" id="PF13280"/>
    </source>
</evidence>
<dbReference type="Pfam" id="PF13280">
    <property type="entry name" value="WYL"/>
    <property type="match status" value="1"/>
</dbReference>
<feature type="domain" description="WYL" evidence="2">
    <location>
        <begin position="141"/>
        <end position="205"/>
    </location>
</feature>
<feature type="domain" description="Helix-turn-helix type 11" evidence="1">
    <location>
        <begin position="8"/>
        <end position="61"/>
    </location>
</feature>
<keyword evidence="3" id="KW-0238">DNA-binding</keyword>
<dbReference type="Gene3D" id="1.10.10.10">
    <property type="entry name" value="Winged helix-like DNA-binding domain superfamily/Winged helix DNA-binding domain"/>
    <property type="match status" value="1"/>
</dbReference>
<name>A0A1H2MKI1_9PSED</name>
<dbReference type="InterPro" id="IPR026881">
    <property type="entry name" value="WYL_dom"/>
</dbReference>
<organism evidence="3 4">
    <name type="scientific">Pseudomonas mucidolens</name>
    <dbReference type="NCBI Taxonomy" id="46679"/>
    <lineage>
        <taxon>Bacteria</taxon>
        <taxon>Pseudomonadati</taxon>
        <taxon>Pseudomonadota</taxon>
        <taxon>Gammaproteobacteria</taxon>
        <taxon>Pseudomonadales</taxon>
        <taxon>Pseudomonadaceae</taxon>
        <taxon>Pseudomonas</taxon>
    </lineage>
</organism>
<proteinExistence type="predicted"/>
<dbReference type="InterPro" id="IPR013196">
    <property type="entry name" value="HTH_11"/>
</dbReference>
<dbReference type="PANTHER" id="PTHR34580:SF3">
    <property type="entry name" value="PROTEIN PAFB"/>
    <property type="match status" value="1"/>
</dbReference>